<sequence length="214" mass="24633">MESMDKKMNLVYRLITSFLFVPPLFYIAYNGGVYFLILIELGILIGTFEFYEILRAKGMKPYKKIGITVAVILGLIAYFQSYVFTYLVFTLLVMVLSSTELFRKDQDRAINHVGTTIFGILYVSWLFGHLIFLRELPTATGRPYNIGVTYVLIPFFIAWGYDTGAFFVGRKFGKRKLLARVSPSKTWEGAMGGVFVSFIFLFTYHKIFNLQFLT</sequence>
<evidence type="ECO:0000256" key="10">
    <source>
        <dbReference type="ARBA" id="ARBA00023209"/>
    </source>
</evidence>
<evidence type="ECO:0000256" key="9">
    <source>
        <dbReference type="ARBA" id="ARBA00023136"/>
    </source>
</evidence>
<evidence type="ECO:0008006" key="14">
    <source>
        <dbReference type="Google" id="ProtNLM"/>
    </source>
</evidence>
<keyword evidence="10" id="KW-0594">Phospholipid biosynthesis</keyword>
<feature type="transmembrane region" description="Helical" evidence="12">
    <location>
        <begin position="189"/>
        <end position="208"/>
    </location>
</feature>
<keyword evidence="6" id="KW-0548">Nucleotidyltransferase</keyword>
<dbReference type="Pfam" id="PF01148">
    <property type="entry name" value="CTP_transf_1"/>
    <property type="match status" value="1"/>
</dbReference>
<dbReference type="GO" id="GO:0016024">
    <property type="term" value="P:CDP-diacylglycerol biosynthetic process"/>
    <property type="evidence" value="ECO:0007669"/>
    <property type="project" value="TreeGrafter"/>
</dbReference>
<feature type="transmembrane region" description="Helical" evidence="12">
    <location>
        <begin position="61"/>
        <end position="78"/>
    </location>
</feature>
<keyword evidence="4" id="KW-0808">Transferase</keyword>
<name>X1JLQ8_9ZZZZ</name>
<keyword evidence="2" id="KW-1003">Cell membrane</keyword>
<comment type="caution">
    <text evidence="13">The sequence shown here is derived from an EMBL/GenBank/DDBJ whole genome shotgun (WGS) entry which is preliminary data.</text>
</comment>
<dbReference type="EMBL" id="BARU01027127">
    <property type="protein sequence ID" value="GAH70713.1"/>
    <property type="molecule type" value="Genomic_DNA"/>
</dbReference>
<feature type="transmembrane region" description="Helical" evidence="12">
    <location>
        <begin position="12"/>
        <end position="29"/>
    </location>
</feature>
<comment type="subcellular location">
    <subcellularLocation>
        <location evidence="1">Cell membrane</location>
        <topology evidence="1">Multi-pass membrane protein</topology>
    </subcellularLocation>
</comment>
<evidence type="ECO:0000313" key="13">
    <source>
        <dbReference type="EMBL" id="GAH70713.1"/>
    </source>
</evidence>
<reference evidence="13" key="1">
    <citation type="journal article" date="2014" name="Front. Microbiol.">
        <title>High frequency of phylogenetically diverse reductive dehalogenase-homologous genes in deep subseafloor sedimentary metagenomes.</title>
        <authorList>
            <person name="Kawai M."/>
            <person name="Futagami T."/>
            <person name="Toyoda A."/>
            <person name="Takaki Y."/>
            <person name="Nishi S."/>
            <person name="Hori S."/>
            <person name="Arai W."/>
            <person name="Tsubouchi T."/>
            <person name="Morono Y."/>
            <person name="Uchiyama I."/>
            <person name="Ito T."/>
            <person name="Fujiyama A."/>
            <person name="Inagaki F."/>
            <person name="Takami H."/>
        </authorList>
    </citation>
    <scope>NUCLEOTIDE SEQUENCE</scope>
    <source>
        <strain evidence="13">Expedition CK06-06</strain>
    </source>
</reference>
<evidence type="ECO:0000256" key="12">
    <source>
        <dbReference type="SAM" id="Phobius"/>
    </source>
</evidence>
<protein>
    <recommendedName>
        <fullName evidence="14">Phosphatidate cytidylyltransferase</fullName>
    </recommendedName>
</protein>
<keyword evidence="9 12" id="KW-0472">Membrane</keyword>
<feature type="transmembrane region" description="Helical" evidence="12">
    <location>
        <begin position="144"/>
        <end position="168"/>
    </location>
</feature>
<gene>
    <name evidence="13" type="ORF">S03H2_43480</name>
</gene>
<proteinExistence type="predicted"/>
<evidence type="ECO:0000256" key="4">
    <source>
        <dbReference type="ARBA" id="ARBA00022679"/>
    </source>
</evidence>
<evidence type="ECO:0000256" key="6">
    <source>
        <dbReference type="ARBA" id="ARBA00022695"/>
    </source>
</evidence>
<keyword evidence="5 12" id="KW-0812">Transmembrane</keyword>
<evidence type="ECO:0000256" key="2">
    <source>
        <dbReference type="ARBA" id="ARBA00022475"/>
    </source>
</evidence>
<evidence type="ECO:0000256" key="7">
    <source>
        <dbReference type="ARBA" id="ARBA00022989"/>
    </source>
</evidence>
<dbReference type="AlphaFoldDB" id="X1JLQ8"/>
<accession>X1JLQ8</accession>
<evidence type="ECO:0000256" key="3">
    <source>
        <dbReference type="ARBA" id="ARBA00022516"/>
    </source>
</evidence>
<dbReference type="PANTHER" id="PTHR46382">
    <property type="entry name" value="PHOSPHATIDATE CYTIDYLYLTRANSFERASE"/>
    <property type="match status" value="1"/>
</dbReference>
<keyword evidence="11" id="KW-1208">Phospholipid metabolism</keyword>
<feature type="transmembrane region" description="Helical" evidence="12">
    <location>
        <begin position="35"/>
        <end position="54"/>
    </location>
</feature>
<evidence type="ECO:0000256" key="8">
    <source>
        <dbReference type="ARBA" id="ARBA00023098"/>
    </source>
</evidence>
<evidence type="ECO:0000256" key="11">
    <source>
        <dbReference type="ARBA" id="ARBA00023264"/>
    </source>
</evidence>
<organism evidence="13">
    <name type="scientific">marine sediment metagenome</name>
    <dbReference type="NCBI Taxonomy" id="412755"/>
    <lineage>
        <taxon>unclassified sequences</taxon>
        <taxon>metagenomes</taxon>
        <taxon>ecological metagenomes</taxon>
    </lineage>
</organism>
<dbReference type="PANTHER" id="PTHR46382:SF1">
    <property type="entry name" value="PHOSPHATIDATE CYTIDYLYLTRANSFERASE"/>
    <property type="match status" value="1"/>
</dbReference>
<keyword evidence="7 12" id="KW-1133">Transmembrane helix</keyword>
<keyword evidence="8" id="KW-0443">Lipid metabolism</keyword>
<dbReference type="GO" id="GO:0005886">
    <property type="term" value="C:plasma membrane"/>
    <property type="evidence" value="ECO:0007669"/>
    <property type="project" value="UniProtKB-SubCell"/>
</dbReference>
<evidence type="ECO:0000256" key="1">
    <source>
        <dbReference type="ARBA" id="ARBA00004651"/>
    </source>
</evidence>
<feature type="transmembrane region" description="Helical" evidence="12">
    <location>
        <begin position="109"/>
        <end position="132"/>
    </location>
</feature>
<evidence type="ECO:0000256" key="5">
    <source>
        <dbReference type="ARBA" id="ARBA00022692"/>
    </source>
</evidence>
<dbReference type="GO" id="GO:0004605">
    <property type="term" value="F:phosphatidate cytidylyltransferase activity"/>
    <property type="evidence" value="ECO:0007669"/>
    <property type="project" value="TreeGrafter"/>
</dbReference>
<keyword evidence="3" id="KW-0444">Lipid biosynthesis</keyword>
<feature type="non-terminal residue" evidence="13">
    <location>
        <position position="214"/>
    </location>
</feature>